<dbReference type="UniPathway" id="UPA00299"/>
<gene>
    <name evidence="6" type="primary">otsB</name>
    <name evidence="6" type="ORF">CNECB9_2160020</name>
</gene>
<dbReference type="InterPro" id="IPR036412">
    <property type="entry name" value="HAD-like_sf"/>
</dbReference>
<dbReference type="AlphaFoldDB" id="A0A1K0ICQ7"/>
<evidence type="ECO:0000256" key="4">
    <source>
        <dbReference type="RuleBase" id="RU361117"/>
    </source>
</evidence>
<dbReference type="Gene3D" id="3.40.50.1000">
    <property type="entry name" value="HAD superfamily/HAD-like"/>
    <property type="match status" value="1"/>
</dbReference>
<protein>
    <recommendedName>
        <fullName evidence="4">Trehalose 6-phosphate phosphatase</fullName>
        <ecNumber evidence="4">3.1.3.12</ecNumber>
    </recommendedName>
</protein>
<dbReference type="Gene3D" id="3.30.70.1020">
    <property type="entry name" value="Trehalose-6-phosphate phosphatase related protein, domain 2"/>
    <property type="match status" value="1"/>
</dbReference>
<dbReference type="NCBIfam" id="TIGR01484">
    <property type="entry name" value="HAD-SF-IIB"/>
    <property type="match status" value="1"/>
</dbReference>
<reference evidence="6" key="1">
    <citation type="submission" date="2016-09" db="EMBL/GenBank/DDBJ databases">
        <authorList>
            <person name="Capua I."/>
            <person name="De Benedictis P."/>
            <person name="Joannis T."/>
            <person name="Lombin L.H."/>
            <person name="Cattoli G."/>
        </authorList>
    </citation>
    <scope>NUCLEOTIDE SEQUENCE</scope>
    <source>
        <strain evidence="6">B9</strain>
    </source>
</reference>
<comment type="pathway">
    <text evidence="1 4">Glycan biosynthesis; trehalose biosynthesis.</text>
</comment>
<dbReference type="GO" id="GO:0004805">
    <property type="term" value="F:trehalose-phosphatase activity"/>
    <property type="evidence" value="ECO:0007669"/>
    <property type="project" value="UniProtKB-EC"/>
</dbReference>
<evidence type="ECO:0000256" key="2">
    <source>
        <dbReference type="ARBA" id="ARBA00008770"/>
    </source>
</evidence>
<dbReference type="GO" id="GO:0046872">
    <property type="term" value="F:metal ion binding"/>
    <property type="evidence" value="ECO:0007669"/>
    <property type="project" value="UniProtKB-KW"/>
</dbReference>
<keyword evidence="3 4" id="KW-0378">Hydrolase</keyword>
<dbReference type="InterPro" id="IPR003337">
    <property type="entry name" value="Trehalose_PPase"/>
</dbReference>
<comment type="function">
    <text evidence="4">Removes the phosphate from trehalose 6-phosphate to produce free trehalose.</text>
</comment>
<dbReference type="CDD" id="cd01627">
    <property type="entry name" value="HAD_TPP"/>
    <property type="match status" value="1"/>
</dbReference>
<name>A0A1K0ICQ7_CUPNE</name>
<dbReference type="GO" id="GO:0005992">
    <property type="term" value="P:trehalose biosynthetic process"/>
    <property type="evidence" value="ECO:0007669"/>
    <property type="project" value="UniProtKB-UniPathway"/>
</dbReference>
<dbReference type="PANTHER" id="PTHR43768">
    <property type="entry name" value="TREHALOSE 6-PHOSPHATE PHOSPHATASE"/>
    <property type="match status" value="1"/>
</dbReference>
<evidence type="ECO:0000256" key="5">
    <source>
        <dbReference type="SAM" id="MobiDB-lite"/>
    </source>
</evidence>
<dbReference type="EC" id="3.1.3.12" evidence="4"/>
<sequence length="279" mass="29368">MDAGQNDVLRCNAMPQLPLIEPNTALFLDFDGTLADLAPRPELVQVEPELVGTLHTLFERLDGALAVISGRPISELDHFLQPLRLPAAGVHGAEFRTDGGMVSKASAPGLEPLIPHLEALVRAYPALRLERKSVAVAIHYRQAPELAGVVDAAVTEVLRHAVGLEALPGKMVVEIKPAGVDKGDAIAAFMKSAPFAERVPLFAGDDLTDEPGFAAVRKLGGLGVLVGQRETVASVSVPGPAALRSWLHRSARALEGAGGQPRAVPNEAEPGPARRTTTS</sequence>
<evidence type="ECO:0000256" key="1">
    <source>
        <dbReference type="ARBA" id="ARBA00005199"/>
    </source>
</evidence>
<accession>A0A1K0ICQ7</accession>
<keyword evidence="4" id="KW-0460">Magnesium</keyword>
<comment type="similarity">
    <text evidence="2 4">Belongs to the trehalose phosphatase family.</text>
</comment>
<organism evidence="6">
    <name type="scientific">Cupriavidus necator</name>
    <name type="common">Alcaligenes eutrophus</name>
    <name type="synonym">Ralstonia eutropha</name>
    <dbReference type="NCBI Taxonomy" id="106590"/>
    <lineage>
        <taxon>Bacteria</taxon>
        <taxon>Pseudomonadati</taxon>
        <taxon>Pseudomonadota</taxon>
        <taxon>Betaproteobacteria</taxon>
        <taxon>Burkholderiales</taxon>
        <taxon>Burkholderiaceae</taxon>
        <taxon>Cupriavidus</taxon>
    </lineage>
</organism>
<dbReference type="InterPro" id="IPR023214">
    <property type="entry name" value="HAD_sf"/>
</dbReference>
<dbReference type="PANTHER" id="PTHR43768:SF3">
    <property type="entry name" value="TREHALOSE 6-PHOSPHATE PHOSPHATASE"/>
    <property type="match status" value="1"/>
</dbReference>
<dbReference type="NCBIfam" id="TIGR00685">
    <property type="entry name" value="T6PP"/>
    <property type="match status" value="1"/>
</dbReference>
<dbReference type="EMBL" id="FMSH01000131">
    <property type="protein sequence ID" value="SCU74961.1"/>
    <property type="molecule type" value="Genomic_DNA"/>
</dbReference>
<evidence type="ECO:0000313" key="6">
    <source>
        <dbReference type="EMBL" id="SCU74961.1"/>
    </source>
</evidence>
<evidence type="ECO:0000256" key="3">
    <source>
        <dbReference type="ARBA" id="ARBA00022801"/>
    </source>
</evidence>
<proteinExistence type="inferred from homology"/>
<dbReference type="InterPro" id="IPR044651">
    <property type="entry name" value="OTSB-like"/>
</dbReference>
<comment type="cofactor">
    <cofactor evidence="4">
        <name>Mg(2+)</name>
        <dbReference type="ChEBI" id="CHEBI:18420"/>
    </cofactor>
</comment>
<keyword evidence="4" id="KW-0479">Metal-binding</keyword>
<dbReference type="InterPro" id="IPR006379">
    <property type="entry name" value="HAD-SF_hydro_IIB"/>
</dbReference>
<comment type="catalytic activity">
    <reaction evidence="4">
        <text>alpha,alpha-trehalose 6-phosphate + H2O = alpha,alpha-trehalose + phosphate</text>
        <dbReference type="Rhea" id="RHEA:23420"/>
        <dbReference type="ChEBI" id="CHEBI:15377"/>
        <dbReference type="ChEBI" id="CHEBI:16551"/>
        <dbReference type="ChEBI" id="CHEBI:43474"/>
        <dbReference type="ChEBI" id="CHEBI:58429"/>
        <dbReference type="EC" id="3.1.3.12"/>
    </reaction>
</comment>
<dbReference type="SUPFAM" id="SSF56784">
    <property type="entry name" value="HAD-like"/>
    <property type="match status" value="1"/>
</dbReference>
<feature type="region of interest" description="Disordered" evidence="5">
    <location>
        <begin position="254"/>
        <end position="279"/>
    </location>
</feature>
<dbReference type="Pfam" id="PF02358">
    <property type="entry name" value="Trehalose_PPase"/>
    <property type="match status" value="1"/>
</dbReference>